<comment type="caution">
    <text evidence="1">The sequence shown here is derived from an EMBL/GenBank/DDBJ whole genome shotgun (WGS) entry which is preliminary data.</text>
</comment>
<dbReference type="InterPro" id="IPR032183">
    <property type="entry name" value="PKD-like"/>
</dbReference>
<organism evidence="1 2">
    <name type="scientific">Plebeiibacterium marinum</name>
    <dbReference type="NCBI Taxonomy" id="2992111"/>
    <lineage>
        <taxon>Bacteria</taxon>
        <taxon>Pseudomonadati</taxon>
        <taxon>Bacteroidota</taxon>
        <taxon>Bacteroidia</taxon>
        <taxon>Marinilabiliales</taxon>
        <taxon>Marinilabiliaceae</taxon>
        <taxon>Plebeiibacterium</taxon>
    </lineage>
</organism>
<reference evidence="1" key="1">
    <citation type="submission" date="2022-10" db="EMBL/GenBank/DDBJ databases">
        <authorList>
            <person name="Yu W.X."/>
        </authorList>
    </citation>
    <scope>NUCLEOTIDE SEQUENCE</scope>
    <source>
        <strain evidence="1">D04</strain>
    </source>
</reference>
<dbReference type="Pfam" id="PF16407">
    <property type="entry name" value="PKD_2"/>
    <property type="match status" value="1"/>
</dbReference>
<dbReference type="EMBL" id="JAPDPI010000027">
    <property type="protein sequence ID" value="MCW3806640.1"/>
    <property type="molecule type" value="Genomic_DNA"/>
</dbReference>
<accession>A0AAE3MFI2</accession>
<keyword evidence="2" id="KW-1185">Reference proteome</keyword>
<evidence type="ECO:0000313" key="2">
    <source>
        <dbReference type="Proteomes" id="UP001207408"/>
    </source>
</evidence>
<proteinExistence type="predicted"/>
<name>A0AAE3MFI2_9BACT</name>
<protein>
    <submittedName>
        <fullName evidence="1">PKD-like family lipoprotein</fullName>
    </submittedName>
</protein>
<evidence type="ECO:0000313" key="1">
    <source>
        <dbReference type="EMBL" id="MCW3806640.1"/>
    </source>
</evidence>
<dbReference type="RefSeq" id="WP_301200259.1">
    <property type="nucleotide sequence ID" value="NZ_JAPDPI010000027.1"/>
</dbReference>
<dbReference type="AlphaFoldDB" id="A0AAE3MFI2"/>
<sequence>MRNIYITLIGLLFIIAFLPSCYKDDGNYDYTEVNGIEIDTSGFYINSSYYTVYPGDTIALSPSIEYEHPENLSYSWVLVPFPYEAEVVGNATEWPAPDTIAHTLDLDWIVDVDPGGYRYYLEVKDTVTGLSKQIYPSYINYLNVATAGSFYALMCLSEHEGQTDLGVYYTRLALIFSGDTDPQYYSNKYGHMIPGKPTLLGYGSEGYYYTFTDQGGLRLDKNDFLTMESFDELFYTVPQSNVQDYIDQKSQELLINDGKLHVLNNNLSNDRKFSSAIAGDYKAFPYISSKDKYSDAGNSLCTLFDENSKSFVRYFSQGNNIVKYGAASSEAYVDPNNLPNIPLAILTYDYSKTCAIVKDEEGIIKAYLYNFLSEDDSDVSGNGSRSIIDLSNCENIDQATMFYSGPSATAFHYATSDAIYTFSITSGANTATKIYDLPQGEEVTCIYSLPMGGFPTAGRVYWFATWNEASQDGSIVEFEIDPNSGEPSWFWGQMFGLDQPNPNVTNGFSKIKSMKVGI</sequence>
<dbReference type="Proteomes" id="UP001207408">
    <property type="component" value="Unassembled WGS sequence"/>
</dbReference>
<keyword evidence="1" id="KW-0449">Lipoprotein</keyword>
<gene>
    <name evidence="1" type="ORF">OM074_13470</name>
</gene>